<feature type="transmembrane region" description="Helical" evidence="2">
    <location>
        <begin position="49"/>
        <end position="68"/>
    </location>
</feature>
<organism evidence="3 4">
    <name type="scientific">Allocatelliglobosispora scoriae</name>
    <dbReference type="NCBI Taxonomy" id="643052"/>
    <lineage>
        <taxon>Bacteria</taxon>
        <taxon>Bacillati</taxon>
        <taxon>Actinomycetota</taxon>
        <taxon>Actinomycetes</taxon>
        <taxon>Micromonosporales</taxon>
        <taxon>Micromonosporaceae</taxon>
        <taxon>Allocatelliglobosispora</taxon>
    </lineage>
</organism>
<keyword evidence="2" id="KW-0812">Transmembrane</keyword>
<gene>
    <name evidence="3" type="ORF">F4553_004693</name>
</gene>
<feature type="transmembrane region" description="Helical" evidence="2">
    <location>
        <begin position="21"/>
        <end position="43"/>
    </location>
</feature>
<accession>A0A841BSW7</accession>
<evidence type="ECO:0000256" key="2">
    <source>
        <dbReference type="SAM" id="Phobius"/>
    </source>
</evidence>
<keyword evidence="4" id="KW-1185">Reference proteome</keyword>
<sequence length="259" mass="26382">MLTGSTRRLRRILPSAAPVGGARRLALSGRVVTVAVVGVGSLVGGLLGGPVATVVAAAYLGTAAYLVHRTRRDAAAQRRFGAALDTLADGAAALRAGLVTTDLSLVEDEVLRAQAWSALSLSERTGAPLAELLERIETQHRLAIRSAARAGSEAAGAATTAVLLAALPIGGVALGYVLGVNPARILLHTPLGAGCAIGAILLQLGGLAWVMRLVRPPRSDPTARVLAAGARRPADLRGPGTARPGHASPERSPLSRSRT</sequence>
<keyword evidence="2" id="KW-0472">Membrane</keyword>
<evidence type="ECO:0000313" key="3">
    <source>
        <dbReference type="EMBL" id="MBB5871314.1"/>
    </source>
</evidence>
<dbReference type="RefSeq" id="WP_184839282.1">
    <property type="nucleotide sequence ID" value="NZ_JACHMN010000002.1"/>
</dbReference>
<dbReference type="EMBL" id="JACHMN010000002">
    <property type="protein sequence ID" value="MBB5871314.1"/>
    <property type="molecule type" value="Genomic_DNA"/>
</dbReference>
<dbReference type="Proteomes" id="UP000587527">
    <property type="component" value="Unassembled WGS sequence"/>
</dbReference>
<feature type="transmembrane region" description="Helical" evidence="2">
    <location>
        <begin position="154"/>
        <end position="179"/>
    </location>
</feature>
<proteinExistence type="predicted"/>
<dbReference type="AlphaFoldDB" id="A0A841BSW7"/>
<evidence type="ECO:0000256" key="1">
    <source>
        <dbReference type="SAM" id="MobiDB-lite"/>
    </source>
</evidence>
<keyword evidence="2" id="KW-1133">Transmembrane helix</keyword>
<feature type="transmembrane region" description="Helical" evidence="2">
    <location>
        <begin position="191"/>
        <end position="210"/>
    </location>
</feature>
<evidence type="ECO:0000313" key="4">
    <source>
        <dbReference type="Proteomes" id="UP000587527"/>
    </source>
</evidence>
<feature type="region of interest" description="Disordered" evidence="1">
    <location>
        <begin position="224"/>
        <end position="259"/>
    </location>
</feature>
<protein>
    <submittedName>
        <fullName evidence="3">Tight adherence protein B</fullName>
    </submittedName>
</protein>
<reference evidence="3 4" key="1">
    <citation type="submission" date="2020-08" db="EMBL/GenBank/DDBJ databases">
        <title>Sequencing the genomes of 1000 actinobacteria strains.</title>
        <authorList>
            <person name="Klenk H.-P."/>
        </authorList>
    </citation>
    <scope>NUCLEOTIDE SEQUENCE [LARGE SCALE GENOMIC DNA]</scope>
    <source>
        <strain evidence="3 4">DSM 45362</strain>
    </source>
</reference>
<comment type="caution">
    <text evidence="3">The sequence shown here is derived from an EMBL/GenBank/DDBJ whole genome shotgun (WGS) entry which is preliminary data.</text>
</comment>
<name>A0A841BSW7_9ACTN</name>